<dbReference type="AlphaFoldDB" id="A0A4R8J0W4"/>
<reference evidence="2 3" key="1">
    <citation type="submission" date="2019-03" db="EMBL/GenBank/DDBJ databases">
        <title>Genomic Encyclopedia of Type Strains, Phase IV (KMG-IV): sequencing the most valuable type-strain genomes for metagenomic binning, comparative biology and taxonomic classification.</title>
        <authorList>
            <person name="Goeker M."/>
        </authorList>
    </citation>
    <scope>NUCLEOTIDE SEQUENCE [LARGE SCALE GENOMIC DNA]</scope>
    <source>
        <strain evidence="2 3">DSM 16326</strain>
    </source>
</reference>
<dbReference type="Gene3D" id="3.20.20.370">
    <property type="entry name" value="Glycoside hydrolase/deacetylase"/>
    <property type="match status" value="1"/>
</dbReference>
<feature type="chain" id="PRO_5020216206" description="Divergent polysaccharide deacetylase" evidence="1">
    <location>
        <begin position="23"/>
        <end position="279"/>
    </location>
</feature>
<dbReference type="Proteomes" id="UP000294914">
    <property type="component" value="Unassembled WGS sequence"/>
</dbReference>
<evidence type="ECO:0008006" key="4">
    <source>
        <dbReference type="Google" id="ProtNLM"/>
    </source>
</evidence>
<evidence type="ECO:0000313" key="3">
    <source>
        <dbReference type="Proteomes" id="UP000294914"/>
    </source>
</evidence>
<dbReference type="Pfam" id="PF04748">
    <property type="entry name" value="Polysacc_deac_2"/>
    <property type="match status" value="1"/>
</dbReference>
<dbReference type="SUPFAM" id="SSF88713">
    <property type="entry name" value="Glycoside hydrolase/deacetylase"/>
    <property type="match status" value="1"/>
</dbReference>
<dbReference type="EMBL" id="SOQX01000001">
    <property type="protein sequence ID" value="TDY03809.1"/>
    <property type="molecule type" value="Genomic_DNA"/>
</dbReference>
<keyword evidence="1" id="KW-0732">Signal</keyword>
<dbReference type="InterPro" id="IPR006837">
    <property type="entry name" value="Divergent_DAC"/>
</dbReference>
<dbReference type="CDD" id="cd10936">
    <property type="entry name" value="CE4_DAC2"/>
    <property type="match status" value="1"/>
</dbReference>
<organism evidence="2 3">
    <name type="scientific">Thiohalophilus thiocyanatoxydans</name>
    <dbReference type="NCBI Taxonomy" id="381308"/>
    <lineage>
        <taxon>Bacteria</taxon>
        <taxon>Pseudomonadati</taxon>
        <taxon>Pseudomonadota</taxon>
        <taxon>Gammaproteobacteria</taxon>
        <taxon>Thiohalomonadales</taxon>
        <taxon>Thiohalophilaceae</taxon>
        <taxon>Thiohalophilus</taxon>
    </lineage>
</organism>
<sequence>MSVGKRILLLPLLLVAAGTALAGNAPPPQAADALQPSISIIIDDLGNQQRHGLRAIALPGQLTYAILPHRPFTRLLADHAHRQNKEVMIHIPMEAETGTALGPGALLQEMDELQFKTAVRDNFDAVPHAVGFNNHMGSRLTASASRMRWLMQAAMFRDDLYFIDSRTTHHSVAREQAGQRKIRSASRDIFLDYRDDAQVVAEQLTKLVEQARRDGTALAIGHPYPATLSVLEQWLPELAQQGVRLVPVSELITIRQQRRESAWPMYSSHSPRAAKSSKP</sequence>
<dbReference type="PANTHER" id="PTHR30105:SF2">
    <property type="entry name" value="DIVERGENT POLYSACCHARIDE DEACETYLASE SUPERFAMILY"/>
    <property type="match status" value="1"/>
</dbReference>
<evidence type="ECO:0000256" key="1">
    <source>
        <dbReference type="SAM" id="SignalP"/>
    </source>
</evidence>
<dbReference type="PANTHER" id="PTHR30105">
    <property type="entry name" value="UNCHARACTERIZED YIBQ-RELATED"/>
    <property type="match status" value="1"/>
</dbReference>
<dbReference type="OrthoDB" id="9784811at2"/>
<accession>A0A4R8J0W4</accession>
<evidence type="ECO:0000313" key="2">
    <source>
        <dbReference type="EMBL" id="TDY03809.1"/>
    </source>
</evidence>
<feature type="signal peptide" evidence="1">
    <location>
        <begin position="1"/>
        <end position="22"/>
    </location>
</feature>
<name>A0A4R8J0W4_9GAMM</name>
<keyword evidence="3" id="KW-1185">Reference proteome</keyword>
<protein>
    <recommendedName>
        <fullName evidence="4">Divergent polysaccharide deacetylase</fullName>
    </recommendedName>
</protein>
<gene>
    <name evidence="2" type="ORF">EDC23_0179</name>
</gene>
<dbReference type="RefSeq" id="WP_134080384.1">
    <property type="nucleotide sequence ID" value="NZ_SOQX01000001.1"/>
</dbReference>
<comment type="caution">
    <text evidence="2">The sequence shown here is derived from an EMBL/GenBank/DDBJ whole genome shotgun (WGS) entry which is preliminary data.</text>
</comment>
<proteinExistence type="predicted"/>
<dbReference type="InterPro" id="IPR011330">
    <property type="entry name" value="Glyco_hydro/deAcase_b/a-brl"/>
</dbReference>
<dbReference type="GO" id="GO:0005975">
    <property type="term" value="P:carbohydrate metabolic process"/>
    <property type="evidence" value="ECO:0007669"/>
    <property type="project" value="InterPro"/>
</dbReference>